<feature type="coiled-coil region" evidence="5">
    <location>
        <begin position="463"/>
        <end position="508"/>
    </location>
</feature>
<evidence type="ECO:0000313" key="9">
    <source>
        <dbReference type="Proteomes" id="UP000018890"/>
    </source>
</evidence>
<dbReference type="AlphaFoldDB" id="W4Q5B1"/>
<dbReference type="GO" id="GO:0007155">
    <property type="term" value="P:cell adhesion"/>
    <property type="evidence" value="ECO:0007669"/>
    <property type="project" value="InterPro"/>
</dbReference>
<dbReference type="PANTHER" id="PTHR30288">
    <property type="entry name" value="FLAGELLAR CAP/ASSEMBLY PROTEIN FLID"/>
    <property type="match status" value="1"/>
</dbReference>
<comment type="function">
    <text evidence="5">Required for morphogenesis and for the elongation of the flagellar filament by facilitating polymerization of the flagellin monomers at the tip of growing filament. Forms a capping structure, which prevents flagellin subunits (transported through the central channel of the flagellum) from leaking out without polymerization at the distal end.</text>
</comment>
<evidence type="ECO:0000256" key="4">
    <source>
        <dbReference type="ARBA" id="ARBA00023143"/>
    </source>
</evidence>
<keyword evidence="3 5" id="KW-0175">Coiled coil</keyword>
<dbReference type="InterPro" id="IPR010809">
    <property type="entry name" value="FliD_C"/>
</dbReference>
<dbReference type="GO" id="GO:0009424">
    <property type="term" value="C:bacterial-type flagellum hook"/>
    <property type="evidence" value="ECO:0007669"/>
    <property type="project" value="UniProtKB-UniRule"/>
</dbReference>
<dbReference type="Pfam" id="PF02465">
    <property type="entry name" value="FliD_N"/>
    <property type="match status" value="1"/>
</dbReference>
<protein>
    <recommendedName>
        <fullName evidence="5">Flagellar hook-associated protein 2</fullName>
        <shortName evidence="5">HAP2</shortName>
    </recommendedName>
    <alternativeName>
        <fullName evidence="5">Flagellar cap protein</fullName>
    </alternativeName>
</protein>
<evidence type="ECO:0000259" key="6">
    <source>
        <dbReference type="Pfam" id="PF02465"/>
    </source>
</evidence>
<name>W4Q5B1_9BACI</name>
<dbReference type="InterPro" id="IPR010810">
    <property type="entry name" value="Flagellin_hook_IN_motif"/>
</dbReference>
<dbReference type="Pfam" id="PF07195">
    <property type="entry name" value="FliD_C"/>
    <property type="match status" value="1"/>
</dbReference>
<dbReference type="NCBIfam" id="NF005833">
    <property type="entry name" value="PRK07737.1"/>
    <property type="match status" value="1"/>
</dbReference>
<accession>W4Q5B1</accession>
<feature type="domain" description="Flagellar hook-associated protein 2 N-terminal" evidence="6">
    <location>
        <begin position="8"/>
        <end position="105"/>
    </location>
</feature>
<organism evidence="8 9">
    <name type="scientific">Halalkalibacter wakoensis JCM 9140</name>
    <dbReference type="NCBI Taxonomy" id="1236970"/>
    <lineage>
        <taxon>Bacteria</taxon>
        <taxon>Bacillati</taxon>
        <taxon>Bacillota</taxon>
        <taxon>Bacilli</taxon>
        <taxon>Bacillales</taxon>
        <taxon>Bacillaceae</taxon>
        <taxon>Halalkalibacter</taxon>
    </lineage>
</organism>
<proteinExistence type="inferred from homology"/>
<comment type="subunit">
    <text evidence="2 5">Homopentamer.</text>
</comment>
<evidence type="ECO:0000313" key="8">
    <source>
        <dbReference type="EMBL" id="GAE26534.1"/>
    </source>
</evidence>
<dbReference type="PANTHER" id="PTHR30288:SF0">
    <property type="entry name" value="FLAGELLAR HOOK-ASSOCIATED PROTEIN 2"/>
    <property type="match status" value="1"/>
</dbReference>
<evidence type="ECO:0000259" key="7">
    <source>
        <dbReference type="Pfam" id="PF07195"/>
    </source>
</evidence>
<dbReference type="EMBL" id="BAUT01000026">
    <property type="protein sequence ID" value="GAE26534.1"/>
    <property type="molecule type" value="Genomic_DNA"/>
</dbReference>
<keyword evidence="5" id="KW-0964">Secreted</keyword>
<gene>
    <name evidence="8" type="ORF">JCM9140_2613</name>
</gene>
<keyword evidence="4 5" id="KW-0975">Bacterial flagellum</keyword>
<dbReference type="GO" id="GO:0071973">
    <property type="term" value="P:bacterial-type flagellum-dependent cell motility"/>
    <property type="evidence" value="ECO:0007669"/>
    <property type="project" value="TreeGrafter"/>
</dbReference>
<reference evidence="8" key="1">
    <citation type="journal article" date="2014" name="Genome Announc.">
        <title>Draft Genome Sequences of Three Alkaliphilic Bacillus Strains, Bacillus wakoensis JCM 9140T, Bacillus akibai JCM 9157T, and Bacillus hemicellulosilyticus JCM 9152T.</title>
        <authorList>
            <person name="Yuki M."/>
            <person name="Oshima K."/>
            <person name="Suda W."/>
            <person name="Oshida Y."/>
            <person name="Kitamura K."/>
            <person name="Iida T."/>
            <person name="Hattori M."/>
            <person name="Ohkuma M."/>
        </authorList>
    </citation>
    <scope>NUCLEOTIDE SEQUENCE [LARGE SCALE GENOMIC DNA]</scope>
    <source>
        <strain evidence="8">JCM 9140</strain>
    </source>
</reference>
<keyword evidence="8" id="KW-0966">Cell projection</keyword>
<sequence length="516" mass="57541">MRLTGFASGMDINQMVQDLMKAERQPLQKMEQDQQELVLKMGEYREVNRAFLEFSNNTFDSVLRRANMAVKEVSSSNEAFVNGTASSGAATGMFTISDVERLATSAYNASSDSIVTNASGFDPDGSLLEQESFFSDGIERNGEGEIVFSITTYDENGESNKVDFDFDEDASLNDVVDEINSSDLNVQAFFDVQSGRMSISRTETGVNNATDGGNEIEFTGSFLTDNLLLSEENEVAAQNALFSINGLEEVERRSNTFDINGVNITLNSTFTDPVRLDVSTNTDDIFDTVMGFVGEYNELIEMVNGKVTEEYHRDYGPLTDEQRREMSESEIELWEERAHSGLLRNDRMLTGALNQMRMDMYAPIEMESANLAFSHISELGITTSSNYQDRGKLEVNEEQLRSAIEEDPEAVFQLFAADGDEYEERGIARRIRDTLGGQMQVISARAGGSESASNQSFTLGREIDQATNRISNFERRMKQVEERYWAQFNAMEQAMARANAQAESLMSQLGGLGQPM</sequence>
<evidence type="ECO:0000256" key="5">
    <source>
        <dbReference type="RuleBase" id="RU362066"/>
    </source>
</evidence>
<keyword evidence="8" id="KW-0282">Flagellum</keyword>
<dbReference type="InterPro" id="IPR040026">
    <property type="entry name" value="FliD"/>
</dbReference>
<dbReference type="Proteomes" id="UP000018890">
    <property type="component" value="Unassembled WGS sequence"/>
</dbReference>
<keyword evidence="8" id="KW-0969">Cilium</keyword>
<dbReference type="STRING" id="1236970.JCM9140_2613"/>
<dbReference type="OrthoDB" id="9776025at2"/>
<comment type="similarity">
    <text evidence="1 5">Belongs to the FliD family.</text>
</comment>
<comment type="caution">
    <text evidence="8">The sequence shown here is derived from an EMBL/GenBank/DDBJ whole genome shotgun (WGS) entry which is preliminary data.</text>
</comment>
<feature type="domain" description="Flagellar hook-associated protein 2 C-terminal" evidence="7">
    <location>
        <begin position="237"/>
        <end position="499"/>
    </location>
</feature>
<evidence type="ECO:0000256" key="3">
    <source>
        <dbReference type="ARBA" id="ARBA00023054"/>
    </source>
</evidence>
<dbReference type="RefSeq" id="WP_034746338.1">
    <property type="nucleotide sequence ID" value="NZ_BAUT01000026.1"/>
</dbReference>
<dbReference type="Pfam" id="PF07196">
    <property type="entry name" value="Flagellin_IN"/>
    <property type="match status" value="1"/>
</dbReference>
<dbReference type="GO" id="GO:0005576">
    <property type="term" value="C:extracellular region"/>
    <property type="evidence" value="ECO:0007669"/>
    <property type="project" value="UniProtKB-SubCell"/>
</dbReference>
<dbReference type="InterPro" id="IPR003481">
    <property type="entry name" value="FliD_N"/>
</dbReference>
<dbReference type="GO" id="GO:0009421">
    <property type="term" value="C:bacterial-type flagellum filament cap"/>
    <property type="evidence" value="ECO:0007669"/>
    <property type="project" value="InterPro"/>
</dbReference>
<keyword evidence="9" id="KW-1185">Reference proteome</keyword>
<comment type="subcellular location">
    <subcellularLocation>
        <location evidence="5">Secreted</location>
    </subcellularLocation>
    <subcellularLocation>
        <location evidence="5">Bacterial flagellum</location>
    </subcellularLocation>
</comment>
<evidence type="ECO:0000256" key="2">
    <source>
        <dbReference type="ARBA" id="ARBA00011255"/>
    </source>
</evidence>
<evidence type="ECO:0000256" key="1">
    <source>
        <dbReference type="ARBA" id="ARBA00009764"/>
    </source>
</evidence>